<evidence type="ECO:0000313" key="1">
    <source>
        <dbReference type="EMBL" id="OJI84762.1"/>
    </source>
</evidence>
<organism evidence="1 2">
    <name type="scientific">Aspergillus tubingensis (strain CBS 134.48)</name>
    <dbReference type="NCBI Taxonomy" id="767770"/>
    <lineage>
        <taxon>Eukaryota</taxon>
        <taxon>Fungi</taxon>
        <taxon>Dikarya</taxon>
        <taxon>Ascomycota</taxon>
        <taxon>Pezizomycotina</taxon>
        <taxon>Eurotiomycetes</taxon>
        <taxon>Eurotiomycetidae</taxon>
        <taxon>Eurotiales</taxon>
        <taxon>Aspergillaceae</taxon>
        <taxon>Aspergillus</taxon>
        <taxon>Aspergillus subgen. Circumdati</taxon>
    </lineage>
</organism>
<evidence type="ECO:0000313" key="2">
    <source>
        <dbReference type="Proteomes" id="UP000184304"/>
    </source>
</evidence>
<accession>A0A1L9N6F9</accession>
<name>A0A1L9N6F9_ASPTC</name>
<dbReference type="STRING" id="767770.A0A1L9N6F9"/>
<protein>
    <submittedName>
        <fullName evidence="1">Uncharacterized protein</fullName>
    </submittedName>
</protein>
<reference evidence="2" key="1">
    <citation type="journal article" date="2017" name="Genome Biol.">
        <title>Comparative genomics reveals high biological diversity and specific adaptations in the industrially and medically important fungal genus Aspergillus.</title>
        <authorList>
            <person name="de Vries R.P."/>
            <person name="Riley R."/>
            <person name="Wiebenga A."/>
            <person name="Aguilar-Osorio G."/>
            <person name="Amillis S."/>
            <person name="Uchima C.A."/>
            <person name="Anderluh G."/>
            <person name="Asadollahi M."/>
            <person name="Askin M."/>
            <person name="Barry K."/>
            <person name="Battaglia E."/>
            <person name="Bayram O."/>
            <person name="Benocci T."/>
            <person name="Braus-Stromeyer S.A."/>
            <person name="Caldana C."/>
            <person name="Canovas D."/>
            <person name="Cerqueira G.C."/>
            <person name="Chen F."/>
            <person name="Chen W."/>
            <person name="Choi C."/>
            <person name="Clum A."/>
            <person name="Dos Santos R.A."/>
            <person name="Damasio A.R."/>
            <person name="Diallinas G."/>
            <person name="Emri T."/>
            <person name="Fekete E."/>
            <person name="Flipphi M."/>
            <person name="Freyberg S."/>
            <person name="Gallo A."/>
            <person name="Gournas C."/>
            <person name="Habgood R."/>
            <person name="Hainaut M."/>
            <person name="Harispe M.L."/>
            <person name="Henrissat B."/>
            <person name="Hilden K.S."/>
            <person name="Hope R."/>
            <person name="Hossain A."/>
            <person name="Karabika E."/>
            <person name="Karaffa L."/>
            <person name="Karanyi Z."/>
            <person name="Krasevec N."/>
            <person name="Kuo A."/>
            <person name="Kusch H."/>
            <person name="LaButti K."/>
            <person name="Lagendijk E.L."/>
            <person name="Lapidus A."/>
            <person name="Levasseur A."/>
            <person name="Lindquist E."/>
            <person name="Lipzen A."/>
            <person name="Logrieco A.F."/>
            <person name="MacCabe A."/>
            <person name="Maekelae M.R."/>
            <person name="Malavazi I."/>
            <person name="Melin P."/>
            <person name="Meyer V."/>
            <person name="Mielnichuk N."/>
            <person name="Miskei M."/>
            <person name="Molnar A.P."/>
            <person name="Mule G."/>
            <person name="Ngan C.Y."/>
            <person name="Orejas M."/>
            <person name="Orosz E."/>
            <person name="Ouedraogo J.P."/>
            <person name="Overkamp K.M."/>
            <person name="Park H.-S."/>
            <person name="Perrone G."/>
            <person name="Piumi F."/>
            <person name="Punt P.J."/>
            <person name="Ram A.F."/>
            <person name="Ramon A."/>
            <person name="Rauscher S."/>
            <person name="Record E."/>
            <person name="Riano-Pachon D.M."/>
            <person name="Robert V."/>
            <person name="Roehrig J."/>
            <person name="Ruller R."/>
            <person name="Salamov A."/>
            <person name="Salih N.S."/>
            <person name="Samson R.A."/>
            <person name="Sandor E."/>
            <person name="Sanguinetti M."/>
            <person name="Schuetze T."/>
            <person name="Sepcic K."/>
            <person name="Shelest E."/>
            <person name="Sherlock G."/>
            <person name="Sophianopoulou V."/>
            <person name="Squina F.M."/>
            <person name="Sun H."/>
            <person name="Susca A."/>
            <person name="Todd R.B."/>
            <person name="Tsang A."/>
            <person name="Unkles S.E."/>
            <person name="van de Wiele N."/>
            <person name="van Rossen-Uffink D."/>
            <person name="Oliveira J.V."/>
            <person name="Vesth T.C."/>
            <person name="Visser J."/>
            <person name="Yu J.-H."/>
            <person name="Zhou M."/>
            <person name="Andersen M.R."/>
            <person name="Archer D.B."/>
            <person name="Baker S.E."/>
            <person name="Benoit I."/>
            <person name="Brakhage A.A."/>
            <person name="Braus G.H."/>
            <person name="Fischer R."/>
            <person name="Frisvad J.C."/>
            <person name="Goldman G.H."/>
            <person name="Houbraken J."/>
            <person name="Oakley B."/>
            <person name="Pocsi I."/>
            <person name="Scazzocchio C."/>
            <person name="Seiboth B."/>
            <person name="vanKuyk P.A."/>
            <person name="Wortman J."/>
            <person name="Dyer P.S."/>
            <person name="Grigoriev I.V."/>
        </authorList>
    </citation>
    <scope>NUCLEOTIDE SEQUENCE [LARGE SCALE GENOMIC DNA]</scope>
    <source>
        <strain evidence="2">CBS 134.48</strain>
    </source>
</reference>
<proteinExistence type="predicted"/>
<dbReference type="VEuPathDB" id="FungiDB:ASPTUDRAFT_40783"/>
<dbReference type="EMBL" id="KV878198">
    <property type="protein sequence ID" value="OJI84762.1"/>
    <property type="molecule type" value="Genomic_DNA"/>
</dbReference>
<gene>
    <name evidence="1" type="ORF">ASPTUDRAFT_40783</name>
</gene>
<sequence length="92" mass="10074">MSTWGIAPEVSRTMQDHISAFLKDPLNGPQLLGWEPVNSSITSGGKVLRFGADGKAVQQVDRVEIDGTVPRHWEIRPVPISVSMKSEGQIHV</sequence>
<dbReference type="Proteomes" id="UP000184304">
    <property type="component" value="Unassembled WGS sequence"/>
</dbReference>
<keyword evidence="2" id="KW-1185">Reference proteome</keyword>
<dbReference type="AlphaFoldDB" id="A0A1L9N6F9"/>